<dbReference type="GO" id="GO:0022625">
    <property type="term" value="C:cytosolic large ribosomal subunit"/>
    <property type="evidence" value="ECO:0007669"/>
    <property type="project" value="UniProtKB-UniRule"/>
</dbReference>
<dbReference type="AlphaFoldDB" id="A0A2H0X8L5"/>
<dbReference type="PIRSF" id="PIRSF002162">
    <property type="entry name" value="Ribosomal_L6"/>
    <property type="match status" value="1"/>
</dbReference>
<dbReference type="PROSITE" id="PS00525">
    <property type="entry name" value="RIBOSOMAL_L6_1"/>
    <property type="match status" value="1"/>
</dbReference>
<name>A0A2H0X8L5_UNCKA</name>
<evidence type="ECO:0000256" key="5">
    <source>
        <dbReference type="NCBIfam" id="TIGR03654"/>
    </source>
</evidence>
<gene>
    <name evidence="10" type="ORF">COT51_03615</name>
</gene>
<dbReference type="InterPro" id="IPR036789">
    <property type="entry name" value="Ribosomal_uL6-like_a/b-dom_sf"/>
</dbReference>
<dbReference type="Pfam" id="PF00347">
    <property type="entry name" value="Ribosomal_L6"/>
    <property type="match status" value="2"/>
</dbReference>
<dbReference type="InterPro" id="IPR000702">
    <property type="entry name" value="Ribosomal_uL6-like"/>
</dbReference>
<dbReference type="Gene3D" id="3.90.930.12">
    <property type="entry name" value="Ribosomal protein L6, alpha-beta domain"/>
    <property type="match status" value="2"/>
</dbReference>
<dbReference type="SUPFAM" id="SSF56053">
    <property type="entry name" value="Ribosomal protein L6"/>
    <property type="match status" value="2"/>
</dbReference>
<dbReference type="PANTHER" id="PTHR11655">
    <property type="entry name" value="60S/50S RIBOSOMAL PROTEIN L6/L9"/>
    <property type="match status" value="1"/>
</dbReference>
<feature type="domain" description="Large ribosomal subunit protein uL6 alpha-beta" evidence="9">
    <location>
        <begin position="13"/>
        <end position="82"/>
    </location>
</feature>
<dbReference type="NCBIfam" id="TIGR03654">
    <property type="entry name" value="L6_bact"/>
    <property type="match status" value="1"/>
</dbReference>
<keyword evidence="7" id="KW-0699">rRNA-binding</keyword>
<organism evidence="10 11">
    <name type="scientific">candidate division WWE3 bacterium CG08_land_8_20_14_0_20_41_15</name>
    <dbReference type="NCBI Taxonomy" id="1975086"/>
    <lineage>
        <taxon>Bacteria</taxon>
        <taxon>Katanobacteria</taxon>
    </lineage>
</organism>
<comment type="function">
    <text evidence="7">This protein binds to the 23S rRNA, and is important in its secondary structure. It is located near the subunit interface in the base of the L7/L12 stalk, and near the tRNA binding site of the peptidyltransferase center.</text>
</comment>
<dbReference type="InterPro" id="IPR002358">
    <property type="entry name" value="Ribosomal_uL6_CS"/>
</dbReference>
<dbReference type="PRINTS" id="PR00059">
    <property type="entry name" value="RIBOSOMALL6"/>
</dbReference>
<evidence type="ECO:0000256" key="7">
    <source>
        <dbReference type="RuleBase" id="RU003870"/>
    </source>
</evidence>
<dbReference type="GO" id="GO:0002181">
    <property type="term" value="P:cytoplasmic translation"/>
    <property type="evidence" value="ECO:0007669"/>
    <property type="project" value="TreeGrafter"/>
</dbReference>
<evidence type="ECO:0000256" key="3">
    <source>
        <dbReference type="ARBA" id="ARBA00023274"/>
    </source>
</evidence>
<protein>
    <recommendedName>
        <fullName evidence="4 5">50S ribosomal protein L6</fullName>
    </recommendedName>
</protein>
<dbReference type="EMBL" id="PEYV01000059">
    <property type="protein sequence ID" value="PIS21277.1"/>
    <property type="molecule type" value="Genomic_DNA"/>
</dbReference>
<dbReference type="InterPro" id="IPR020040">
    <property type="entry name" value="Ribosomal_uL6_a/b-dom"/>
</dbReference>
<dbReference type="Proteomes" id="UP000231098">
    <property type="component" value="Unassembled WGS sequence"/>
</dbReference>
<evidence type="ECO:0000256" key="1">
    <source>
        <dbReference type="ARBA" id="ARBA00009356"/>
    </source>
</evidence>
<dbReference type="GO" id="GO:0019843">
    <property type="term" value="F:rRNA binding"/>
    <property type="evidence" value="ECO:0007669"/>
    <property type="project" value="UniProtKB-UniRule"/>
</dbReference>
<proteinExistence type="inferred from homology"/>
<accession>A0A2H0X8L5</accession>
<evidence type="ECO:0000256" key="6">
    <source>
        <dbReference type="RuleBase" id="RU003869"/>
    </source>
</evidence>
<evidence type="ECO:0000256" key="8">
    <source>
        <dbReference type="SAM" id="MobiDB-lite"/>
    </source>
</evidence>
<reference evidence="11" key="1">
    <citation type="submission" date="2017-09" db="EMBL/GenBank/DDBJ databases">
        <title>Depth-based differentiation of microbial function through sediment-hosted aquifers and enrichment of novel symbionts in the deep terrestrial subsurface.</title>
        <authorList>
            <person name="Probst A.J."/>
            <person name="Ladd B."/>
            <person name="Jarett J.K."/>
            <person name="Geller-Mcgrath D.E."/>
            <person name="Sieber C.M.K."/>
            <person name="Emerson J.B."/>
            <person name="Anantharaman K."/>
            <person name="Thomas B.C."/>
            <person name="Malmstrom R."/>
            <person name="Stieglmeier M."/>
            <person name="Klingl A."/>
            <person name="Woyke T."/>
            <person name="Ryan C.M."/>
            <person name="Banfield J.F."/>
        </authorList>
    </citation>
    <scope>NUCLEOTIDE SEQUENCE [LARGE SCALE GENOMIC DNA]</scope>
</reference>
<feature type="domain" description="Large ribosomal subunit protein uL6 alpha-beta" evidence="9">
    <location>
        <begin position="90"/>
        <end position="163"/>
    </location>
</feature>
<dbReference type="FunFam" id="3.90.930.12:FF:000001">
    <property type="entry name" value="50S ribosomal protein L6"/>
    <property type="match status" value="1"/>
</dbReference>
<dbReference type="InterPro" id="IPR019906">
    <property type="entry name" value="Ribosomal_uL6_bac-type"/>
</dbReference>
<keyword evidence="2 6" id="KW-0689">Ribosomal protein</keyword>
<evidence type="ECO:0000313" key="10">
    <source>
        <dbReference type="EMBL" id="PIS21277.1"/>
    </source>
</evidence>
<sequence>MSRIGRRPVRIVSGVELNIEEEKVTVKGPKGEMAIEKPRNILVEVKDGFVFVKPNEVTNLIKPTWGLVRSRINSAIIGVSEGFKKTLKLVGLGYRVTKKGEGITLAIGFSHPVDFAATEGIKFEVDGNDTVMVSGVDKEKVGLISAQIRAVRPPEPYKGKGIMFLGEKIRRKAGKSGKVGAGVTGGAVGGAGGAKK</sequence>
<evidence type="ECO:0000313" key="11">
    <source>
        <dbReference type="Proteomes" id="UP000231098"/>
    </source>
</evidence>
<feature type="region of interest" description="Disordered" evidence="8">
    <location>
        <begin position="177"/>
        <end position="196"/>
    </location>
</feature>
<comment type="caution">
    <text evidence="10">The sequence shown here is derived from an EMBL/GenBank/DDBJ whole genome shotgun (WGS) entry which is preliminary data.</text>
</comment>
<keyword evidence="3 6" id="KW-0687">Ribonucleoprotein</keyword>
<evidence type="ECO:0000259" key="9">
    <source>
        <dbReference type="Pfam" id="PF00347"/>
    </source>
</evidence>
<dbReference type="GO" id="GO:0003735">
    <property type="term" value="F:structural constituent of ribosome"/>
    <property type="evidence" value="ECO:0007669"/>
    <property type="project" value="UniProtKB-UniRule"/>
</dbReference>
<comment type="similarity">
    <text evidence="1 6">Belongs to the universal ribosomal protein uL6 family.</text>
</comment>
<keyword evidence="7" id="KW-0694">RNA-binding</keyword>
<dbReference type="PANTHER" id="PTHR11655:SF14">
    <property type="entry name" value="LARGE RIBOSOMAL SUBUNIT PROTEIN UL6M"/>
    <property type="match status" value="1"/>
</dbReference>
<evidence type="ECO:0000256" key="2">
    <source>
        <dbReference type="ARBA" id="ARBA00022980"/>
    </source>
</evidence>
<evidence type="ECO:0000256" key="4">
    <source>
        <dbReference type="ARBA" id="ARBA00035454"/>
    </source>
</evidence>